<gene>
    <name evidence="1" type="ORF">HanXRQr2_Chr13g0599141</name>
</gene>
<organism evidence="1 2">
    <name type="scientific">Helianthus annuus</name>
    <name type="common">Common sunflower</name>
    <dbReference type="NCBI Taxonomy" id="4232"/>
    <lineage>
        <taxon>Eukaryota</taxon>
        <taxon>Viridiplantae</taxon>
        <taxon>Streptophyta</taxon>
        <taxon>Embryophyta</taxon>
        <taxon>Tracheophyta</taxon>
        <taxon>Spermatophyta</taxon>
        <taxon>Magnoliopsida</taxon>
        <taxon>eudicotyledons</taxon>
        <taxon>Gunneridae</taxon>
        <taxon>Pentapetalae</taxon>
        <taxon>asterids</taxon>
        <taxon>campanulids</taxon>
        <taxon>Asterales</taxon>
        <taxon>Asteraceae</taxon>
        <taxon>Asteroideae</taxon>
        <taxon>Heliantheae alliance</taxon>
        <taxon>Heliantheae</taxon>
        <taxon>Helianthus</taxon>
    </lineage>
</organism>
<keyword evidence="2" id="KW-1185">Reference proteome</keyword>
<evidence type="ECO:0000313" key="2">
    <source>
        <dbReference type="Proteomes" id="UP000215914"/>
    </source>
</evidence>
<evidence type="ECO:0000313" key="1">
    <source>
        <dbReference type="EMBL" id="KAF5774334.1"/>
    </source>
</evidence>
<name>A0A9K3ELT5_HELAN</name>
<reference evidence="1" key="1">
    <citation type="journal article" date="2017" name="Nature">
        <title>The sunflower genome provides insights into oil metabolism, flowering and Asterid evolution.</title>
        <authorList>
            <person name="Badouin H."/>
            <person name="Gouzy J."/>
            <person name="Grassa C.J."/>
            <person name="Murat F."/>
            <person name="Staton S.E."/>
            <person name="Cottret L."/>
            <person name="Lelandais-Briere C."/>
            <person name="Owens G.L."/>
            <person name="Carrere S."/>
            <person name="Mayjonade B."/>
            <person name="Legrand L."/>
            <person name="Gill N."/>
            <person name="Kane N.C."/>
            <person name="Bowers J.E."/>
            <person name="Hubner S."/>
            <person name="Bellec A."/>
            <person name="Berard A."/>
            <person name="Berges H."/>
            <person name="Blanchet N."/>
            <person name="Boniface M.C."/>
            <person name="Brunel D."/>
            <person name="Catrice O."/>
            <person name="Chaidir N."/>
            <person name="Claudel C."/>
            <person name="Donnadieu C."/>
            <person name="Faraut T."/>
            <person name="Fievet G."/>
            <person name="Helmstetter N."/>
            <person name="King M."/>
            <person name="Knapp S.J."/>
            <person name="Lai Z."/>
            <person name="Le Paslier M.C."/>
            <person name="Lippi Y."/>
            <person name="Lorenzon L."/>
            <person name="Mandel J.R."/>
            <person name="Marage G."/>
            <person name="Marchand G."/>
            <person name="Marquand E."/>
            <person name="Bret-Mestries E."/>
            <person name="Morien E."/>
            <person name="Nambeesan S."/>
            <person name="Nguyen T."/>
            <person name="Pegot-Espagnet P."/>
            <person name="Pouilly N."/>
            <person name="Raftis F."/>
            <person name="Sallet E."/>
            <person name="Schiex T."/>
            <person name="Thomas J."/>
            <person name="Vandecasteele C."/>
            <person name="Vares D."/>
            <person name="Vear F."/>
            <person name="Vautrin S."/>
            <person name="Crespi M."/>
            <person name="Mangin B."/>
            <person name="Burke J.M."/>
            <person name="Salse J."/>
            <person name="Munos S."/>
            <person name="Vincourt P."/>
            <person name="Rieseberg L.H."/>
            <person name="Langlade N.B."/>
        </authorList>
    </citation>
    <scope>NUCLEOTIDE SEQUENCE</scope>
    <source>
        <tissue evidence="1">Leaves</tissue>
    </source>
</reference>
<dbReference type="EMBL" id="MNCJ02000328">
    <property type="protein sequence ID" value="KAF5774334.1"/>
    <property type="molecule type" value="Genomic_DNA"/>
</dbReference>
<dbReference type="Proteomes" id="UP000215914">
    <property type="component" value="Unassembled WGS sequence"/>
</dbReference>
<comment type="caution">
    <text evidence="1">The sequence shown here is derived from an EMBL/GenBank/DDBJ whole genome shotgun (WGS) entry which is preliminary data.</text>
</comment>
<proteinExistence type="predicted"/>
<dbReference type="AlphaFoldDB" id="A0A9K3ELT5"/>
<sequence>MDVSCLIIVINISELQPRLRNDNKNPLNSLYQLCGSCNPQSTALRIAMFDGRSDNSTRLLQHVRSRYLRHGSREMPEGNLEKLL</sequence>
<reference evidence="1" key="2">
    <citation type="submission" date="2020-06" db="EMBL/GenBank/DDBJ databases">
        <title>Helianthus annuus Genome sequencing and assembly Release 2.</title>
        <authorList>
            <person name="Gouzy J."/>
            <person name="Langlade N."/>
            <person name="Munos S."/>
        </authorList>
    </citation>
    <scope>NUCLEOTIDE SEQUENCE</scope>
    <source>
        <tissue evidence="1">Leaves</tissue>
    </source>
</reference>
<accession>A0A9K3ELT5</accession>
<dbReference type="Gramene" id="mRNA:HanXRQr2_Chr13g0599141">
    <property type="protein sequence ID" value="mRNA:HanXRQr2_Chr13g0599141"/>
    <property type="gene ID" value="HanXRQr2_Chr13g0599141"/>
</dbReference>
<protein>
    <submittedName>
        <fullName evidence="1">Uncharacterized protein</fullName>
    </submittedName>
</protein>